<evidence type="ECO:0000313" key="4">
    <source>
        <dbReference type="EMBL" id="SIT04019.1"/>
    </source>
</evidence>
<comment type="function">
    <text evidence="3">Required for maturation of urease via the functional incorporation of the urease nickel metallocenter.</text>
</comment>
<dbReference type="STRING" id="633194.SAMN05421759_11198"/>
<dbReference type="GO" id="GO:0016151">
    <property type="term" value="F:nickel cation binding"/>
    <property type="evidence" value="ECO:0007669"/>
    <property type="project" value="UniProtKB-UniRule"/>
</dbReference>
<dbReference type="GO" id="GO:0005737">
    <property type="term" value="C:cytoplasm"/>
    <property type="evidence" value="ECO:0007669"/>
    <property type="project" value="UniProtKB-SubCell"/>
</dbReference>
<dbReference type="AlphaFoldDB" id="A0A1N7P0Q6"/>
<dbReference type="PANTHER" id="PTHR33643:SF1">
    <property type="entry name" value="UREASE ACCESSORY PROTEIN D"/>
    <property type="match status" value="1"/>
</dbReference>
<dbReference type="HAMAP" id="MF_01384">
    <property type="entry name" value="UreD"/>
    <property type="match status" value="1"/>
</dbReference>
<dbReference type="Pfam" id="PF01774">
    <property type="entry name" value="UreD"/>
    <property type="match status" value="1"/>
</dbReference>
<comment type="similarity">
    <text evidence="1 3">Belongs to the UreD family.</text>
</comment>
<sequence>MPRADGQGWLSVKARDGQSVLDRFRTRGALKMLFPVRTPRAEAILINTAGGLTGGDRLQLSVEVQAGAHLTMTTQAAERVYRAREDTARVTSDITVGAGAHLSWLPQELIVYEGGALDRRLAIDLDASASLLMVEPVIFGRRAMAETLRAGHLSDRIRVSRAGRPLYLDGTELHGDIAATLARRALGQGAGAMASLLYVAPDAGAHLDALRAALRAALPATGGASLLAPDTLALRCLAEDGFALRAALLPILDRLSRDTLPASWRL</sequence>
<protein>
    <recommendedName>
        <fullName evidence="3">Urease accessory protein UreD</fullName>
    </recommendedName>
</protein>
<evidence type="ECO:0000256" key="2">
    <source>
        <dbReference type="ARBA" id="ARBA00023186"/>
    </source>
</evidence>
<proteinExistence type="inferred from homology"/>
<keyword evidence="3" id="KW-0996">Nickel insertion</keyword>
<keyword evidence="2 3" id="KW-0143">Chaperone</keyword>
<dbReference type="InterPro" id="IPR002669">
    <property type="entry name" value="UreD"/>
</dbReference>
<name>A0A1N7P0Q6_9RHOB</name>
<dbReference type="Proteomes" id="UP000186684">
    <property type="component" value="Unassembled WGS sequence"/>
</dbReference>
<dbReference type="RefSeq" id="WP_234990275.1">
    <property type="nucleotide sequence ID" value="NZ_FTOQ01000011.1"/>
</dbReference>
<organism evidence="4 5">
    <name type="scientific">Roseivivax lentus</name>
    <dbReference type="NCBI Taxonomy" id="633194"/>
    <lineage>
        <taxon>Bacteria</taxon>
        <taxon>Pseudomonadati</taxon>
        <taxon>Pseudomonadota</taxon>
        <taxon>Alphaproteobacteria</taxon>
        <taxon>Rhodobacterales</taxon>
        <taxon>Roseobacteraceae</taxon>
        <taxon>Roseivivax</taxon>
    </lineage>
</organism>
<gene>
    <name evidence="3" type="primary">ureD</name>
    <name evidence="4" type="ORF">SAMN05421759_11198</name>
</gene>
<keyword evidence="5" id="KW-1185">Reference proteome</keyword>
<comment type="subunit">
    <text evidence="3">UreD, UreF and UreG form a complex that acts as a GTP-hydrolysis-dependent molecular chaperone, activating the urease apoprotein by helping to assemble the nickel containing metallocenter of UreC. The UreE protein probably delivers the nickel.</text>
</comment>
<dbReference type="PANTHER" id="PTHR33643">
    <property type="entry name" value="UREASE ACCESSORY PROTEIN D"/>
    <property type="match status" value="1"/>
</dbReference>
<accession>A0A1N7P0Q6</accession>
<evidence type="ECO:0000313" key="5">
    <source>
        <dbReference type="Proteomes" id="UP000186684"/>
    </source>
</evidence>
<dbReference type="EMBL" id="FTOQ01000011">
    <property type="protein sequence ID" value="SIT04019.1"/>
    <property type="molecule type" value="Genomic_DNA"/>
</dbReference>
<keyword evidence="3" id="KW-0963">Cytoplasm</keyword>
<comment type="subcellular location">
    <subcellularLocation>
        <location evidence="3">Cytoplasm</location>
    </subcellularLocation>
</comment>
<reference evidence="5" key="1">
    <citation type="submission" date="2017-01" db="EMBL/GenBank/DDBJ databases">
        <authorList>
            <person name="Varghese N."/>
            <person name="Submissions S."/>
        </authorList>
    </citation>
    <scope>NUCLEOTIDE SEQUENCE [LARGE SCALE GENOMIC DNA]</scope>
    <source>
        <strain evidence="5">DSM 29430</strain>
    </source>
</reference>
<evidence type="ECO:0000256" key="1">
    <source>
        <dbReference type="ARBA" id="ARBA00007177"/>
    </source>
</evidence>
<evidence type="ECO:0000256" key="3">
    <source>
        <dbReference type="HAMAP-Rule" id="MF_01384"/>
    </source>
</evidence>